<dbReference type="EMBL" id="CAMXCT020006739">
    <property type="protein sequence ID" value="CAL1172628.1"/>
    <property type="molecule type" value="Genomic_DNA"/>
</dbReference>
<keyword evidence="3" id="KW-1185">Reference proteome</keyword>
<evidence type="ECO:0000313" key="3">
    <source>
        <dbReference type="Proteomes" id="UP001152797"/>
    </source>
</evidence>
<dbReference type="EMBL" id="CAMXCT030006739">
    <property type="protein sequence ID" value="CAL4806565.1"/>
    <property type="molecule type" value="Genomic_DNA"/>
</dbReference>
<name>A0A9P1M4Z1_9DINO</name>
<reference evidence="1" key="1">
    <citation type="submission" date="2022-10" db="EMBL/GenBank/DDBJ databases">
        <authorList>
            <person name="Chen Y."/>
            <person name="Dougan E. K."/>
            <person name="Chan C."/>
            <person name="Rhodes N."/>
            <person name="Thang M."/>
        </authorList>
    </citation>
    <scope>NUCLEOTIDE SEQUENCE</scope>
</reference>
<proteinExistence type="predicted"/>
<dbReference type="Proteomes" id="UP001152797">
    <property type="component" value="Unassembled WGS sequence"/>
</dbReference>
<accession>A0A9P1M4Z1</accession>
<dbReference type="EMBL" id="CAMXCT010006739">
    <property type="protein sequence ID" value="CAI4019253.1"/>
    <property type="molecule type" value="Genomic_DNA"/>
</dbReference>
<evidence type="ECO:0000313" key="2">
    <source>
        <dbReference type="EMBL" id="CAL4806565.1"/>
    </source>
</evidence>
<dbReference type="AlphaFoldDB" id="A0A9P1M4Z1"/>
<comment type="caution">
    <text evidence="1">The sequence shown here is derived from an EMBL/GenBank/DDBJ whole genome shotgun (WGS) entry which is preliminary data.</text>
</comment>
<gene>
    <name evidence="1" type="ORF">C1SCF055_LOCUS43767</name>
</gene>
<evidence type="ECO:0000313" key="1">
    <source>
        <dbReference type="EMBL" id="CAI4019253.1"/>
    </source>
</evidence>
<organism evidence="1">
    <name type="scientific">Cladocopium goreaui</name>
    <dbReference type="NCBI Taxonomy" id="2562237"/>
    <lineage>
        <taxon>Eukaryota</taxon>
        <taxon>Sar</taxon>
        <taxon>Alveolata</taxon>
        <taxon>Dinophyceae</taxon>
        <taxon>Suessiales</taxon>
        <taxon>Symbiodiniaceae</taxon>
        <taxon>Cladocopium</taxon>
    </lineage>
</organism>
<reference evidence="2 3" key="2">
    <citation type="submission" date="2024-05" db="EMBL/GenBank/DDBJ databases">
        <authorList>
            <person name="Chen Y."/>
            <person name="Shah S."/>
            <person name="Dougan E. K."/>
            <person name="Thang M."/>
            <person name="Chan C."/>
        </authorList>
    </citation>
    <scope>NUCLEOTIDE SEQUENCE [LARGE SCALE GENOMIC DNA]</scope>
</reference>
<protein>
    <submittedName>
        <fullName evidence="1">Uncharacterized protein</fullName>
    </submittedName>
</protein>
<sequence length="177" mass="19225">MTSVAAACAKLGEHGKVAMDCIGAAAVQHGLRVARITQERHRNLLAPLKASLAFCPELLRLDSDRKNPVHITRLHMRPIDISSKTTEMEEMFAPADNSRISLLATAVKAKLETAGATRVVGTGTSSSLRMVKAQLRANDFLREEEETSLLWGLCSICEVEGKNLTSLAIDFLKGPMI</sequence>